<feature type="region of interest" description="Disordered" evidence="1">
    <location>
        <begin position="1"/>
        <end position="86"/>
    </location>
</feature>
<feature type="compositionally biased region" description="Polar residues" evidence="1">
    <location>
        <begin position="41"/>
        <end position="73"/>
    </location>
</feature>
<keyword evidence="4" id="KW-1185">Reference proteome</keyword>
<feature type="region of interest" description="Disordered" evidence="1">
    <location>
        <begin position="597"/>
        <end position="641"/>
    </location>
</feature>
<evidence type="ECO:0000313" key="3">
    <source>
        <dbReference type="EMBL" id="KAJ1918884.1"/>
    </source>
</evidence>
<dbReference type="EMBL" id="JANBPU010000036">
    <property type="protein sequence ID" value="KAJ1918884.1"/>
    <property type="molecule type" value="Genomic_DNA"/>
</dbReference>
<evidence type="ECO:0000313" key="4">
    <source>
        <dbReference type="Proteomes" id="UP001150538"/>
    </source>
</evidence>
<dbReference type="AlphaFoldDB" id="A0A9W8DUJ2"/>
<comment type="caution">
    <text evidence="3">The sequence shown here is derived from an EMBL/GenBank/DDBJ whole genome shotgun (WGS) entry which is preliminary data.</text>
</comment>
<evidence type="ECO:0000256" key="1">
    <source>
        <dbReference type="SAM" id="MobiDB-lite"/>
    </source>
</evidence>
<dbReference type="SMART" id="SM00584">
    <property type="entry name" value="TLDc"/>
    <property type="match status" value="1"/>
</dbReference>
<organism evidence="3 4">
    <name type="scientific">Mycoemilia scoparia</name>
    <dbReference type="NCBI Taxonomy" id="417184"/>
    <lineage>
        <taxon>Eukaryota</taxon>
        <taxon>Fungi</taxon>
        <taxon>Fungi incertae sedis</taxon>
        <taxon>Zoopagomycota</taxon>
        <taxon>Kickxellomycotina</taxon>
        <taxon>Kickxellomycetes</taxon>
        <taxon>Kickxellales</taxon>
        <taxon>Kickxellaceae</taxon>
        <taxon>Mycoemilia</taxon>
    </lineage>
</organism>
<name>A0A9W8DUJ2_9FUNG</name>
<sequence>MGITQSIVDWENSRKEQQQQQQQHNEEVRLHGDTTERQDNDAQSNAENSTHQSSSWIESWFGGNNRSNNSHQGTGKGREKNNADGAVGSKDWAKVRSIFTNSELMAYRFLWSYLGKHSIHTDDTRKGSAFSIHEDVFRELILGEEANWNSASLDCILATLYHSLQKLYSVFVGFRPNGDIRSLWLNANTKHEKTLFSDMILTSLAVYQFDRPLPERLISLAEASCELLRNTKRPGRAQPTIENEWECRLVLIFLSLVMTNDNGDESSSEDNDPFSINIEKLVLVVQGIFTLWNHSVFDQGKTPDSSTSTVHVLPSTEDSDSVYIADYIRRSFANIQNKPWKPNDDSNTYVSVDQFIKWSRLYGNRLFISLGVLLNSRFLSGEVSPDKKTSPFTVSPKELYEQANYVTFDPKLSILDRPQQFLLSIKLRTNQTSALPQSPIVKCPEEATGQKSSNSEAWAWDQLYKASRDGSSMNRFSSHVVHYPDPTLVITKAQWIEPIQYSRAALVPTLPDSRVPEWIFPLQKEGVEKQEVTIAAYVDQPWKDSKLHGFGGKDSFIAIVNPFFMILTTKPGVNTPCVFSHKTFGLFFGSKSPAQSSSASSHGGGSSSGGGGCGSSFSSPTSMAMKKRQSTMSIKSSAMSSSSPTFYNQLEHGMLSVDPNFDRVLFYNDPLSTPPHPTYNFLDKSHSFSVEMELQEMEVYGIGAVDSKQKQSVRQKFDEDEAERRSRVNLFGNQFRNSGGGSLTEDEIKGQRALLDMAGITSKSYNN</sequence>
<gene>
    <name evidence="3" type="primary">RTC5</name>
    <name evidence="3" type="ORF">H4219_002334</name>
</gene>
<protein>
    <submittedName>
        <fullName evidence="3">Restriction of telomere capping protein 5</fullName>
    </submittedName>
</protein>
<dbReference type="Proteomes" id="UP001150538">
    <property type="component" value="Unassembled WGS sequence"/>
</dbReference>
<dbReference type="Pfam" id="PF07534">
    <property type="entry name" value="TLD"/>
    <property type="match status" value="1"/>
</dbReference>
<feature type="compositionally biased region" description="Basic and acidic residues" evidence="1">
    <location>
        <begin position="24"/>
        <end position="40"/>
    </location>
</feature>
<proteinExistence type="predicted"/>
<accession>A0A9W8DUJ2</accession>
<feature type="domain" description="TLDc" evidence="2">
    <location>
        <begin position="421"/>
        <end position="703"/>
    </location>
</feature>
<dbReference type="OrthoDB" id="289228at2759"/>
<evidence type="ECO:0000259" key="2">
    <source>
        <dbReference type="PROSITE" id="PS51886"/>
    </source>
</evidence>
<dbReference type="InterPro" id="IPR006571">
    <property type="entry name" value="TLDc_dom"/>
</dbReference>
<reference evidence="3" key="1">
    <citation type="submission" date="2022-07" db="EMBL/GenBank/DDBJ databases">
        <title>Phylogenomic reconstructions and comparative analyses of Kickxellomycotina fungi.</title>
        <authorList>
            <person name="Reynolds N.K."/>
            <person name="Stajich J.E."/>
            <person name="Barry K."/>
            <person name="Grigoriev I.V."/>
            <person name="Crous P."/>
            <person name="Smith M.E."/>
        </authorList>
    </citation>
    <scope>NUCLEOTIDE SEQUENCE</scope>
    <source>
        <strain evidence="3">NBRC 100468</strain>
    </source>
</reference>
<dbReference type="PROSITE" id="PS51886">
    <property type="entry name" value="TLDC"/>
    <property type="match status" value="1"/>
</dbReference>
<feature type="compositionally biased region" description="Low complexity" evidence="1">
    <location>
        <begin position="630"/>
        <end position="641"/>
    </location>
</feature>
<feature type="compositionally biased region" description="Gly residues" evidence="1">
    <location>
        <begin position="602"/>
        <end position="614"/>
    </location>
</feature>